<accession>A0ABU1MNN4</accession>
<dbReference type="PANTHER" id="PTHR47506:SF1">
    <property type="entry name" value="HTH-TYPE TRANSCRIPTIONAL REGULATOR YJDC"/>
    <property type="match status" value="1"/>
</dbReference>
<keyword evidence="3" id="KW-0804">Transcription</keyword>
<dbReference type="PANTHER" id="PTHR47506">
    <property type="entry name" value="TRANSCRIPTIONAL REGULATORY PROTEIN"/>
    <property type="match status" value="1"/>
</dbReference>
<keyword evidence="7" id="KW-1185">Reference proteome</keyword>
<proteinExistence type="predicted"/>
<dbReference type="SUPFAM" id="SSF48498">
    <property type="entry name" value="Tetracyclin repressor-like, C-terminal domain"/>
    <property type="match status" value="1"/>
</dbReference>
<organism evidence="6 7">
    <name type="scientific">Novosphingobium capsulatum</name>
    <dbReference type="NCBI Taxonomy" id="13688"/>
    <lineage>
        <taxon>Bacteria</taxon>
        <taxon>Pseudomonadati</taxon>
        <taxon>Pseudomonadota</taxon>
        <taxon>Alphaproteobacteria</taxon>
        <taxon>Sphingomonadales</taxon>
        <taxon>Sphingomonadaceae</taxon>
        <taxon>Novosphingobium</taxon>
    </lineage>
</organism>
<dbReference type="InterPro" id="IPR001647">
    <property type="entry name" value="HTH_TetR"/>
</dbReference>
<dbReference type="PROSITE" id="PS50977">
    <property type="entry name" value="HTH_TETR_2"/>
    <property type="match status" value="1"/>
</dbReference>
<evidence type="ECO:0000256" key="1">
    <source>
        <dbReference type="ARBA" id="ARBA00023015"/>
    </source>
</evidence>
<dbReference type="InterPro" id="IPR009057">
    <property type="entry name" value="Homeodomain-like_sf"/>
</dbReference>
<feature type="DNA-binding region" description="H-T-H motif" evidence="4">
    <location>
        <begin position="39"/>
        <end position="58"/>
    </location>
</feature>
<dbReference type="PROSITE" id="PS01081">
    <property type="entry name" value="HTH_TETR_1"/>
    <property type="match status" value="1"/>
</dbReference>
<name>A0ABU1MNN4_9SPHN</name>
<keyword evidence="2 4" id="KW-0238">DNA-binding</keyword>
<reference evidence="6 7" key="1">
    <citation type="submission" date="2023-07" db="EMBL/GenBank/DDBJ databases">
        <title>Sorghum-associated microbial communities from plants grown in Nebraska, USA.</title>
        <authorList>
            <person name="Schachtman D."/>
        </authorList>
    </citation>
    <scope>NUCLEOTIDE SEQUENCE [LARGE SCALE GENOMIC DNA]</scope>
    <source>
        <strain evidence="6 7">DS1027</strain>
    </source>
</reference>
<evidence type="ECO:0000259" key="5">
    <source>
        <dbReference type="PROSITE" id="PS50977"/>
    </source>
</evidence>
<dbReference type="EMBL" id="JAVDRD010000007">
    <property type="protein sequence ID" value="MDR6511966.1"/>
    <property type="molecule type" value="Genomic_DNA"/>
</dbReference>
<evidence type="ECO:0000256" key="4">
    <source>
        <dbReference type="PROSITE-ProRule" id="PRU00335"/>
    </source>
</evidence>
<dbReference type="SUPFAM" id="SSF46689">
    <property type="entry name" value="Homeodomain-like"/>
    <property type="match status" value="1"/>
</dbReference>
<dbReference type="Gene3D" id="1.10.357.10">
    <property type="entry name" value="Tetracycline Repressor, domain 2"/>
    <property type="match status" value="1"/>
</dbReference>
<evidence type="ECO:0000256" key="2">
    <source>
        <dbReference type="ARBA" id="ARBA00023125"/>
    </source>
</evidence>
<dbReference type="InterPro" id="IPR023772">
    <property type="entry name" value="DNA-bd_HTH_TetR-type_CS"/>
</dbReference>
<evidence type="ECO:0000313" key="7">
    <source>
        <dbReference type="Proteomes" id="UP001184150"/>
    </source>
</evidence>
<gene>
    <name evidence="6" type="ORF">J2792_002849</name>
</gene>
<protein>
    <submittedName>
        <fullName evidence="6">AcrR family transcriptional regulator</fullName>
    </submittedName>
</protein>
<dbReference type="Proteomes" id="UP001184150">
    <property type="component" value="Unassembled WGS sequence"/>
</dbReference>
<sequence length="197" mass="21457">MIAMDSTPKKGGRPRGFDRALAVETAMGLFRRHGYEGVSLAMLIEAIGVAPPSIYAAFGSKAGLYREALDRYAERAPLSLIEADARDLTLDQALAGMFERAIQVVAGDGDECGCMISIGFLTNHPDHDDLAEEVKARRSALVDRFTKELGHWLPRDRCDDVAVFLCAVLQGIAVQAKDGLFLPELRKIAAIARRCLP</sequence>
<dbReference type="Pfam" id="PF00440">
    <property type="entry name" value="TetR_N"/>
    <property type="match status" value="1"/>
</dbReference>
<dbReference type="RefSeq" id="WP_309805662.1">
    <property type="nucleotide sequence ID" value="NZ_JAVDRD010000007.1"/>
</dbReference>
<evidence type="ECO:0000313" key="6">
    <source>
        <dbReference type="EMBL" id="MDR6511966.1"/>
    </source>
</evidence>
<keyword evidence="1" id="KW-0805">Transcription regulation</keyword>
<dbReference type="Gene3D" id="1.10.10.60">
    <property type="entry name" value="Homeodomain-like"/>
    <property type="match status" value="1"/>
</dbReference>
<dbReference type="InterPro" id="IPR036271">
    <property type="entry name" value="Tet_transcr_reg_TetR-rel_C_sf"/>
</dbReference>
<evidence type="ECO:0000256" key="3">
    <source>
        <dbReference type="ARBA" id="ARBA00023163"/>
    </source>
</evidence>
<feature type="domain" description="HTH tetR-type" evidence="5">
    <location>
        <begin position="16"/>
        <end position="76"/>
    </location>
</feature>
<comment type="caution">
    <text evidence="6">The sequence shown here is derived from an EMBL/GenBank/DDBJ whole genome shotgun (WGS) entry which is preliminary data.</text>
</comment>